<dbReference type="HOGENOM" id="CLU_2014707_0_0_1"/>
<evidence type="ECO:0000313" key="2">
    <source>
        <dbReference type="EMBL" id="EFE31653.1"/>
    </source>
</evidence>
<sequence length="123" mass="13855">MASPTIMLMAVMCMCMGMAMVMVMAMTVTMMFVVMVVDGIIEPEFWHGISNYPPHDTNPSKSIPKTILNVCWQCEKQGLRGADNKSMAMAMMRMVKCKYPNHINNQAKRAYNKEVANPMHFAA</sequence>
<keyword evidence="3" id="KW-1185">Reference proteome</keyword>
<accession>D4AZD3</accession>
<dbReference type="KEGG" id="abe:ARB_01553"/>
<dbReference type="GeneID" id="9519942"/>
<evidence type="ECO:0000313" key="3">
    <source>
        <dbReference type="Proteomes" id="UP000008866"/>
    </source>
</evidence>
<evidence type="ECO:0000256" key="1">
    <source>
        <dbReference type="SAM" id="Phobius"/>
    </source>
</evidence>
<proteinExistence type="predicted"/>
<comment type="caution">
    <text evidence="2">The sequence shown here is derived from an EMBL/GenBank/DDBJ whole genome shotgun (WGS) entry which is preliminary data.</text>
</comment>
<dbReference type="RefSeq" id="XP_003012293.1">
    <property type="nucleotide sequence ID" value="XM_003012247.1"/>
</dbReference>
<gene>
    <name evidence="2" type="ORF">ARB_01553</name>
</gene>
<keyword evidence="1" id="KW-0472">Membrane</keyword>
<dbReference type="AlphaFoldDB" id="D4AZD3"/>
<dbReference type="EMBL" id="ABSU01000020">
    <property type="protein sequence ID" value="EFE31653.1"/>
    <property type="molecule type" value="Genomic_DNA"/>
</dbReference>
<organism evidence="2 3">
    <name type="scientific">Arthroderma benhamiae (strain ATCC MYA-4681 / CBS 112371)</name>
    <name type="common">Trichophyton mentagrophytes</name>
    <dbReference type="NCBI Taxonomy" id="663331"/>
    <lineage>
        <taxon>Eukaryota</taxon>
        <taxon>Fungi</taxon>
        <taxon>Dikarya</taxon>
        <taxon>Ascomycota</taxon>
        <taxon>Pezizomycotina</taxon>
        <taxon>Eurotiomycetes</taxon>
        <taxon>Eurotiomycetidae</taxon>
        <taxon>Onygenales</taxon>
        <taxon>Arthrodermataceae</taxon>
        <taxon>Trichophyton</taxon>
    </lineage>
</organism>
<keyword evidence="1" id="KW-0812">Transmembrane</keyword>
<dbReference type="Proteomes" id="UP000008866">
    <property type="component" value="Unassembled WGS sequence"/>
</dbReference>
<name>D4AZD3_ARTBC</name>
<feature type="transmembrane region" description="Helical" evidence="1">
    <location>
        <begin position="6"/>
        <end position="37"/>
    </location>
</feature>
<reference evidence="3" key="1">
    <citation type="journal article" date="2011" name="Genome Biol.">
        <title>Comparative and functional genomics provide insights into the pathogenicity of dermatophytic fungi.</title>
        <authorList>
            <person name="Burmester A."/>
            <person name="Shelest E."/>
            <person name="Gloeckner G."/>
            <person name="Heddergott C."/>
            <person name="Schindler S."/>
            <person name="Staib P."/>
            <person name="Heidel A."/>
            <person name="Felder M."/>
            <person name="Petzold A."/>
            <person name="Szafranski K."/>
            <person name="Feuermann M."/>
            <person name="Pedruzzi I."/>
            <person name="Priebe S."/>
            <person name="Groth M."/>
            <person name="Winkler R."/>
            <person name="Li W."/>
            <person name="Kniemeyer O."/>
            <person name="Schroeckh V."/>
            <person name="Hertweck C."/>
            <person name="Hube B."/>
            <person name="White T.C."/>
            <person name="Platzer M."/>
            <person name="Guthke R."/>
            <person name="Heitman J."/>
            <person name="Woestemeyer J."/>
            <person name="Zipfel P.F."/>
            <person name="Monod M."/>
            <person name="Brakhage A.A."/>
        </authorList>
    </citation>
    <scope>NUCLEOTIDE SEQUENCE [LARGE SCALE GENOMIC DNA]</scope>
    <source>
        <strain evidence="3">ATCC MYA-4681 / CBS 112371</strain>
    </source>
</reference>
<keyword evidence="1" id="KW-1133">Transmembrane helix</keyword>
<protein>
    <submittedName>
        <fullName evidence="2">Uncharacterized protein</fullName>
    </submittedName>
</protein>